<organism evidence="3 4">
    <name type="scientific">Marinobacter nitratireducens</name>
    <dbReference type="NCBI Taxonomy" id="1137280"/>
    <lineage>
        <taxon>Bacteria</taxon>
        <taxon>Pseudomonadati</taxon>
        <taxon>Pseudomonadota</taxon>
        <taxon>Gammaproteobacteria</taxon>
        <taxon>Pseudomonadales</taxon>
        <taxon>Marinobacteraceae</taxon>
        <taxon>Marinobacter</taxon>
    </lineage>
</organism>
<gene>
    <name evidence="3" type="ORF">D777_00470</name>
</gene>
<evidence type="ECO:0000313" key="3">
    <source>
        <dbReference type="EMBL" id="KEF32908.1"/>
    </source>
</evidence>
<protein>
    <recommendedName>
        <fullName evidence="2">Inner membrane protein YgaP-like transmembrane domain-containing protein</fullName>
    </recommendedName>
</protein>
<dbReference type="InterPro" id="IPR021309">
    <property type="entry name" value="YgaP-like_TM"/>
</dbReference>
<keyword evidence="4" id="KW-1185">Reference proteome</keyword>
<evidence type="ECO:0000313" key="4">
    <source>
        <dbReference type="Proteomes" id="UP000035057"/>
    </source>
</evidence>
<dbReference type="RefSeq" id="WP_036128061.1">
    <property type="nucleotide sequence ID" value="NZ_ANIE01000002.1"/>
</dbReference>
<dbReference type="Proteomes" id="UP000035057">
    <property type="component" value="Unassembled WGS sequence"/>
</dbReference>
<accession>A0A072N7D9</accession>
<keyword evidence="1" id="KW-1133">Transmembrane helix</keyword>
<dbReference type="STRING" id="1137280.D777_00470"/>
<keyword evidence="1" id="KW-0812">Transmembrane</keyword>
<feature type="domain" description="Inner membrane protein YgaP-like transmembrane" evidence="2">
    <location>
        <begin position="1"/>
        <end position="61"/>
    </location>
</feature>
<evidence type="ECO:0000256" key="1">
    <source>
        <dbReference type="SAM" id="Phobius"/>
    </source>
</evidence>
<dbReference type="AlphaFoldDB" id="A0A072N7D9"/>
<dbReference type="Pfam" id="PF11127">
    <property type="entry name" value="YgaP-like_TM"/>
    <property type="match status" value="1"/>
</dbReference>
<keyword evidence="1" id="KW-0472">Membrane</keyword>
<feature type="transmembrane region" description="Helical" evidence="1">
    <location>
        <begin position="34"/>
        <end position="54"/>
    </location>
</feature>
<proteinExistence type="predicted"/>
<sequence>MTVNMGSADRTIRAVIGIILIALVFVGPQTPWGWIGIVPLVTALMGNCPAYSIFGIKTCKK</sequence>
<comment type="caution">
    <text evidence="3">The sequence shown here is derived from an EMBL/GenBank/DDBJ whole genome shotgun (WGS) entry which is preliminary data.</text>
</comment>
<dbReference type="PATRIC" id="fig|1137280.3.peg.287"/>
<reference evidence="3 4" key="1">
    <citation type="submission" date="2012-12" db="EMBL/GenBank/DDBJ databases">
        <title>Genome assembly of Marinobacter sp. AK21.</title>
        <authorList>
            <person name="Khatri I."/>
            <person name="Kumar R."/>
            <person name="Vaidya B."/>
            <person name="Subramanian S."/>
            <person name="Pinnaka A."/>
        </authorList>
    </citation>
    <scope>NUCLEOTIDE SEQUENCE [LARGE SCALE GENOMIC DNA]</scope>
    <source>
        <strain evidence="3 4">AK21</strain>
    </source>
</reference>
<name>A0A072N7D9_9GAMM</name>
<feature type="transmembrane region" description="Helical" evidence="1">
    <location>
        <begin position="12"/>
        <end position="28"/>
    </location>
</feature>
<evidence type="ECO:0000259" key="2">
    <source>
        <dbReference type="Pfam" id="PF11127"/>
    </source>
</evidence>
<dbReference type="OrthoDB" id="9804804at2"/>
<dbReference type="EMBL" id="ANIE01000002">
    <property type="protein sequence ID" value="KEF32908.1"/>
    <property type="molecule type" value="Genomic_DNA"/>
</dbReference>